<dbReference type="GO" id="GO:0003677">
    <property type="term" value="F:DNA binding"/>
    <property type="evidence" value="ECO:0007669"/>
    <property type="project" value="UniProtKB-KW"/>
</dbReference>
<dbReference type="InterPro" id="IPR036388">
    <property type="entry name" value="WH-like_DNA-bd_sf"/>
</dbReference>
<keyword evidence="3" id="KW-0804">Transcription</keyword>
<proteinExistence type="predicted"/>
<dbReference type="InterPro" id="IPR036390">
    <property type="entry name" value="WH_DNA-bd_sf"/>
</dbReference>
<evidence type="ECO:0000313" key="7">
    <source>
        <dbReference type="Proteomes" id="UP000005744"/>
    </source>
</evidence>
<dbReference type="STRING" id="395493.BegalDRAFT_2067"/>
<dbReference type="Pfam" id="PF13545">
    <property type="entry name" value="HTH_Crp_2"/>
    <property type="match status" value="1"/>
</dbReference>
<dbReference type="Proteomes" id="UP000005744">
    <property type="component" value="Unassembled WGS sequence"/>
</dbReference>
<dbReference type="Gene3D" id="2.60.120.10">
    <property type="entry name" value="Jelly Rolls"/>
    <property type="match status" value="1"/>
</dbReference>
<keyword evidence="7" id="KW-1185">Reference proteome</keyword>
<gene>
    <name evidence="6" type="ORF">BegalDRAFT_2067</name>
</gene>
<evidence type="ECO:0000259" key="5">
    <source>
        <dbReference type="PROSITE" id="PS51063"/>
    </source>
</evidence>
<dbReference type="InterPro" id="IPR000595">
    <property type="entry name" value="cNMP-bd_dom"/>
</dbReference>
<dbReference type="InterPro" id="IPR012318">
    <property type="entry name" value="HTH_CRP"/>
</dbReference>
<evidence type="ECO:0000256" key="1">
    <source>
        <dbReference type="ARBA" id="ARBA00023015"/>
    </source>
</evidence>
<dbReference type="PROSITE" id="PS50042">
    <property type="entry name" value="CNMP_BINDING_3"/>
    <property type="match status" value="1"/>
</dbReference>
<reference evidence="6 7" key="1">
    <citation type="submission" date="2011-11" db="EMBL/GenBank/DDBJ databases">
        <title>Improved High-Quality Draft sequence of Beggiatoa alba B18lD.</title>
        <authorList>
            <consortium name="US DOE Joint Genome Institute"/>
            <person name="Lucas S."/>
            <person name="Han J."/>
            <person name="Lapidus A."/>
            <person name="Cheng J.-F."/>
            <person name="Goodwin L."/>
            <person name="Pitluck S."/>
            <person name="Peters L."/>
            <person name="Mikhailova N."/>
            <person name="Held B."/>
            <person name="Detter J.C."/>
            <person name="Han C."/>
            <person name="Tapia R."/>
            <person name="Land M."/>
            <person name="Hauser L."/>
            <person name="Kyrpides N."/>
            <person name="Ivanova N."/>
            <person name="Pagani I."/>
            <person name="Samuel K."/>
            <person name="Teske A."/>
            <person name="Mueller J."/>
            <person name="Woyke T."/>
        </authorList>
    </citation>
    <scope>NUCLEOTIDE SEQUENCE [LARGE SCALE GENOMIC DNA]</scope>
    <source>
        <strain evidence="6 7">B18LD</strain>
    </source>
</reference>
<dbReference type="Gene3D" id="1.10.10.10">
    <property type="entry name" value="Winged helix-like DNA-binding domain superfamily/Winged helix DNA-binding domain"/>
    <property type="match status" value="1"/>
</dbReference>
<organism evidence="6 7">
    <name type="scientific">Beggiatoa alba B18LD</name>
    <dbReference type="NCBI Taxonomy" id="395493"/>
    <lineage>
        <taxon>Bacteria</taxon>
        <taxon>Pseudomonadati</taxon>
        <taxon>Pseudomonadota</taxon>
        <taxon>Gammaproteobacteria</taxon>
        <taxon>Thiotrichales</taxon>
        <taxon>Thiotrichaceae</taxon>
        <taxon>Beggiatoa</taxon>
    </lineage>
</organism>
<dbReference type="GO" id="GO:0005829">
    <property type="term" value="C:cytosol"/>
    <property type="evidence" value="ECO:0007669"/>
    <property type="project" value="TreeGrafter"/>
</dbReference>
<dbReference type="EMBL" id="JH600070">
    <property type="protein sequence ID" value="EIJ42932.1"/>
    <property type="molecule type" value="Genomic_DNA"/>
</dbReference>
<dbReference type="HOGENOM" id="CLU_075053_4_0_6"/>
<dbReference type="eggNOG" id="COG0664">
    <property type="taxonomic scope" value="Bacteria"/>
</dbReference>
<evidence type="ECO:0000259" key="4">
    <source>
        <dbReference type="PROSITE" id="PS50042"/>
    </source>
</evidence>
<dbReference type="InterPro" id="IPR018490">
    <property type="entry name" value="cNMP-bd_dom_sf"/>
</dbReference>
<dbReference type="SUPFAM" id="SSF51206">
    <property type="entry name" value="cAMP-binding domain-like"/>
    <property type="match status" value="1"/>
</dbReference>
<dbReference type="InterPro" id="IPR050397">
    <property type="entry name" value="Env_Response_Regulators"/>
</dbReference>
<dbReference type="SMART" id="SM00419">
    <property type="entry name" value="HTH_CRP"/>
    <property type="match status" value="1"/>
</dbReference>
<evidence type="ECO:0000256" key="2">
    <source>
        <dbReference type="ARBA" id="ARBA00023125"/>
    </source>
</evidence>
<protein>
    <submittedName>
        <fullName evidence="6">cAMP-binding protein</fullName>
    </submittedName>
</protein>
<dbReference type="PANTHER" id="PTHR24567">
    <property type="entry name" value="CRP FAMILY TRANSCRIPTIONAL REGULATORY PROTEIN"/>
    <property type="match status" value="1"/>
</dbReference>
<dbReference type="CDD" id="cd00038">
    <property type="entry name" value="CAP_ED"/>
    <property type="match status" value="1"/>
</dbReference>
<sequence length="222" mass="24527">MQDKLLLLKQATLFHELADAELMPIAQASHLQHYAAHTLLFTAGEPATHCYLLIHGLVRLYRLTPDGKEKVIELIRAGDTFAEAVVFLKKPYPVYAQALETIDVLAIPSQILLQEIQSKPALSLKLLANLSRRLHQFLNDIHALSLENAQQRVAGFLLAMPEQELATLSIPKATIASRLGLTPETFSRVLGKLKEQGVISETNGGLYVLDVQGLRQVLNGTH</sequence>
<keyword evidence="1" id="KW-0805">Transcription regulation</keyword>
<dbReference type="Pfam" id="PF00027">
    <property type="entry name" value="cNMP_binding"/>
    <property type="match status" value="1"/>
</dbReference>
<evidence type="ECO:0000313" key="6">
    <source>
        <dbReference type="EMBL" id="EIJ42932.1"/>
    </source>
</evidence>
<dbReference type="PANTHER" id="PTHR24567:SF26">
    <property type="entry name" value="REGULATORY PROTEIN YEIL"/>
    <property type="match status" value="1"/>
</dbReference>
<evidence type="ECO:0000256" key="3">
    <source>
        <dbReference type="ARBA" id="ARBA00023163"/>
    </source>
</evidence>
<dbReference type="PROSITE" id="PS51063">
    <property type="entry name" value="HTH_CRP_2"/>
    <property type="match status" value="1"/>
</dbReference>
<dbReference type="SMART" id="SM00100">
    <property type="entry name" value="cNMP"/>
    <property type="match status" value="1"/>
</dbReference>
<dbReference type="AlphaFoldDB" id="I3CH39"/>
<feature type="domain" description="Cyclic nucleotide-binding" evidence="4">
    <location>
        <begin position="13"/>
        <end position="133"/>
    </location>
</feature>
<dbReference type="InterPro" id="IPR014710">
    <property type="entry name" value="RmlC-like_jellyroll"/>
</dbReference>
<keyword evidence="2" id="KW-0238">DNA-binding</keyword>
<name>I3CH39_9GAMM</name>
<dbReference type="PRINTS" id="PR00034">
    <property type="entry name" value="HTHCRP"/>
</dbReference>
<dbReference type="GO" id="GO:0003700">
    <property type="term" value="F:DNA-binding transcription factor activity"/>
    <property type="evidence" value="ECO:0007669"/>
    <property type="project" value="TreeGrafter"/>
</dbReference>
<dbReference type="RefSeq" id="WP_002686186.1">
    <property type="nucleotide sequence ID" value="NZ_JH600070.1"/>
</dbReference>
<accession>I3CH39</accession>
<dbReference type="SUPFAM" id="SSF46785">
    <property type="entry name" value="Winged helix' DNA-binding domain"/>
    <property type="match status" value="1"/>
</dbReference>
<feature type="domain" description="HTH crp-type" evidence="5">
    <location>
        <begin position="147"/>
        <end position="212"/>
    </location>
</feature>